<evidence type="ECO:0000256" key="10">
    <source>
        <dbReference type="ARBA" id="ARBA00046318"/>
    </source>
</evidence>
<evidence type="ECO:0000256" key="8">
    <source>
        <dbReference type="ARBA" id="ARBA00023002"/>
    </source>
</evidence>
<dbReference type="PANTHER" id="PTHR36999">
    <property type="entry name" value="ISOCITRATE DEHYDROGENASE [NADP]"/>
    <property type="match status" value="1"/>
</dbReference>
<evidence type="ECO:0000256" key="5">
    <source>
        <dbReference type="ARBA" id="ARBA00022723"/>
    </source>
</evidence>
<reference evidence="11 12" key="1">
    <citation type="submission" date="2018-08" db="EMBL/GenBank/DDBJ databases">
        <title>Recombination of ecologically and evolutionarily significant loci maintains genetic cohesion in the Pseudomonas syringae species complex.</title>
        <authorList>
            <person name="Dillon M."/>
            <person name="Thakur S."/>
            <person name="Almeida R.N.D."/>
            <person name="Weir B.S."/>
            <person name="Guttman D.S."/>
        </authorList>
    </citation>
    <scope>NUCLEOTIDE SEQUENCE [LARGE SCALE GENOMIC DNA]</scope>
    <source>
        <strain evidence="11 12">88_10</strain>
    </source>
</reference>
<evidence type="ECO:0000256" key="3">
    <source>
        <dbReference type="ARBA" id="ARBA00022435"/>
    </source>
</evidence>
<accession>A0A3M3A906</accession>
<evidence type="ECO:0000256" key="4">
    <source>
        <dbReference type="ARBA" id="ARBA00022532"/>
    </source>
</evidence>
<dbReference type="AlphaFoldDB" id="A0A3M3A906"/>
<keyword evidence="4" id="KW-0816">Tricarboxylic acid cycle</keyword>
<dbReference type="GO" id="GO:0006099">
    <property type="term" value="P:tricarboxylic acid cycle"/>
    <property type="evidence" value="ECO:0007669"/>
    <property type="project" value="UniProtKB-KW"/>
</dbReference>
<comment type="cofactor">
    <cofactor evidence="1">
        <name>Mg(2+)</name>
        <dbReference type="ChEBI" id="CHEBI:18420"/>
    </cofactor>
</comment>
<feature type="non-terminal residue" evidence="11">
    <location>
        <position position="1"/>
    </location>
</feature>
<comment type="catalytic activity">
    <reaction evidence="9">
        <text>D-threo-isocitrate + NADP(+) = 2-oxoglutarate + CO2 + NADPH</text>
        <dbReference type="Rhea" id="RHEA:19629"/>
        <dbReference type="ChEBI" id="CHEBI:15562"/>
        <dbReference type="ChEBI" id="CHEBI:16526"/>
        <dbReference type="ChEBI" id="CHEBI:16810"/>
        <dbReference type="ChEBI" id="CHEBI:57783"/>
        <dbReference type="ChEBI" id="CHEBI:58349"/>
        <dbReference type="EC" id="1.1.1.42"/>
    </reaction>
</comment>
<keyword evidence="7" id="KW-0521">NADP</keyword>
<evidence type="ECO:0000256" key="1">
    <source>
        <dbReference type="ARBA" id="ARBA00001946"/>
    </source>
</evidence>
<evidence type="ECO:0000313" key="11">
    <source>
        <dbReference type="EMBL" id="RML96786.1"/>
    </source>
</evidence>
<keyword evidence="6" id="KW-0460">Magnesium</keyword>
<dbReference type="Pfam" id="PF03971">
    <property type="entry name" value="IDH"/>
    <property type="match status" value="1"/>
</dbReference>
<comment type="similarity">
    <text evidence="10">Belongs to the monomeric-type IDH family.</text>
</comment>
<dbReference type="InterPro" id="IPR004436">
    <property type="entry name" value="Isocitrate_DH_NADP_mono"/>
</dbReference>
<keyword evidence="3" id="KW-0329">Glyoxylate bypass</keyword>
<proteinExistence type="inferred from homology"/>
<dbReference type="GO" id="GO:0004450">
    <property type="term" value="F:isocitrate dehydrogenase (NADP+) activity"/>
    <property type="evidence" value="ECO:0007669"/>
    <property type="project" value="UniProtKB-EC"/>
</dbReference>
<evidence type="ECO:0000313" key="12">
    <source>
        <dbReference type="Proteomes" id="UP000282378"/>
    </source>
</evidence>
<organism evidence="11 12">
    <name type="scientific">Pseudomonas syringae pv. maculicola</name>
    <dbReference type="NCBI Taxonomy" id="59511"/>
    <lineage>
        <taxon>Bacteria</taxon>
        <taxon>Pseudomonadati</taxon>
        <taxon>Pseudomonadota</taxon>
        <taxon>Gammaproteobacteria</taxon>
        <taxon>Pseudomonadales</taxon>
        <taxon>Pseudomonadaceae</taxon>
        <taxon>Pseudomonas</taxon>
    </lineage>
</organism>
<sequence length="56" mass="6237">EIVDCSVMSAKALRSFIAAEIEDARKQGVLFSVHLKATMMKISDPIMFGQIVAEFY</sequence>
<dbReference type="SUPFAM" id="SSF53659">
    <property type="entry name" value="Isocitrate/Isopropylmalate dehydrogenase-like"/>
    <property type="match status" value="1"/>
</dbReference>
<evidence type="ECO:0000256" key="6">
    <source>
        <dbReference type="ARBA" id="ARBA00022842"/>
    </source>
</evidence>
<dbReference type="PANTHER" id="PTHR36999:SF1">
    <property type="entry name" value="ISOCITRATE DEHYDROGENASE (NADP(+))"/>
    <property type="match status" value="1"/>
</dbReference>
<comment type="caution">
    <text evidence="11">The sequence shown here is derived from an EMBL/GenBank/DDBJ whole genome shotgun (WGS) entry which is preliminary data.</text>
</comment>
<keyword evidence="5" id="KW-0479">Metal-binding</keyword>
<gene>
    <name evidence="11" type="ORF">APX70_08209</name>
</gene>
<name>A0A3M3A906_PSEYM</name>
<keyword evidence="8" id="KW-0560">Oxidoreductase</keyword>
<evidence type="ECO:0000256" key="9">
    <source>
        <dbReference type="ARBA" id="ARBA00023554"/>
    </source>
</evidence>
<dbReference type="GO" id="GO:0046872">
    <property type="term" value="F:metal ion binding"/>
    <property type="evidence" value="ECO:0007669"/>
    <property type="project" value="UniProtKB-KW"/>
</dbReference>
<feature type="non-terminal residue" evidence="11">
    <location>
        <position position="56"/>
    </location>
</feature>
<dbReference type="GO" id="GO:0006097">
    <property type="term" value="P:glyoxylate cycle"/>
    <property type="evidence" value="ECO:0007669"/>
    <property type="project" value="UniProtKB-KW"/>
</dbReference>
<dbReference type="EMBL" id="RBNL01000801">
    <property type="protein sequence ID" value="RML96786.1"/>
    <property type="molecule type" value="Genomic_DNA"/>
</dbReference>
<evidence type="ECO:0000256" key="2">
    <source>
        <dbReference type="ARBA" id="ARBA00013013"/>
    </source>
</evidence>
<evidence type="ECO:0000256" key="7">
    <source>
        <dbReference type="ARBA" id="ARBA00022857"/>
    </source>
</evidence>
<dbReference type="EC" id="1.1.1.42" evidence="2"/>
<dbReference type="Proteomes" id="UP000282378">
    <property type="component" value="Unassembled WGS sequence"/>
</dbReference>
<protein>
    <recommendedName>
        <fullName evidence="2">isocitrate dehydrogenase (NADP(+))</fullName>
        <ecNumber evidence="2">1.1.1.42</ecNumber>
    </recommendedName>
</protein>